<accession>A0A0D2C252</accession>
<organism evidence="3 4">
    <name type="scientific">Exophiala oligosperma</name>
    <dbReference type="NCBI Taxonomy" id="215243"/>
    <lineage>
        <taxon>Eukaryota</taxon>
        <taxon>Fungi</taxon>
        <taxon>Dikarya</taxon>
        <taxon>Ascomycota</taxon>
        <taxon>Pezizomycotina</taxon>
        <taxon>Eurotiomycetes</taxon>
        <taxon>Chaetothyriomycetidae</taxon>
        <taxon>Chaetothyriales</taxon>
        <taxon>Herpotrichiellaceae</taxon>
        <taxon>Exophiala</taxon>
    </lineage>
</organism>
<dbReference type="SMART" id="SM00327">
    <property type="entry name" value="VWA"/>
    <property type="match status" value="1"/>
</dbReference>
<dbReference type="PANTHER" id="PTHR34706">
    <property type="entry name" value="SLR1338 PROTEIN"/>
    <property type="match status" value="1"/>
</dbReference>
<dbReference type="RefSeq" id="XP_016264048.1">
    <property type="nucleotide sequence ID" value="XM_016405842.1"/>
</dbReference>
<feature type="compositionally biased region" description="Low complexity" evidence="1">
    <location>
        <begin position="13"/>
        <end position="34"/>
    </location>
</feature>
<evidence type="ECO:0000313" key="4">
    <source>
        <dbReference type="Proteomes" id="UP000053342"/>
    </source>
</evidence>
<keyword evidence="4" id="KW-1185">Reference proteome</keyword>
<dbReference type="InterPro" id="IPR002035">
    <property type="entry name" value="VWF_A"/>
</dbReference>
<dbReference type="InterPro" id="IPR036465">
    <property type="entry name" value="vWFA_dom_sf"/>
</dbReference>
<dbReference type="EMBL" id="KN847335">
    <property type="protein sequence ID" value="KIW43832.1"/>
    <property type="molecule type" value="Genomic_DNA"/>
</dbReference>
<feature type="compositionally biased region" description="Low complexity" evidence="1">
    <location>
        <begin position="42"/>
        <end position="52"/>
    </location>
</feature>
<feature type="compositionally biased region" description="Low complexity" evidence="1">
    <location>
        <begin position="89"/>
        <end position="100"/>
    </location>
</feature>
<dbReference type="OrthoDB" id="2142040at2759"/>
<sequence length="336" mass="36322">MENPILLSRDSFHSQSSSASSSRYPGSSMSSIIKRLSKRSSKASNDSSAPRSAATYSDLNNPFFTPMPTRRPPPAAAARAPRDAPPPYSAAAAAPYSPADLSSPVQVAEDSPYSFLREFDTVFLIDDSGSMAGRSWRETSAALAAIAPICTTYDADGIDIYFLNHRNPNSPIGGYTNVTTTEVVQTLFQRVRPLGGTPTGTRLNHILKPYLAEVAESMERQAHGHEATVKPLNIIVITDGVPTDDVESVIVTAAKKLDSFGAEPWQVGIQFFQVGREPEAAENLRELDDALGEQYHIRDMVDTVPWGGEEGAQLTAQGLLKVCLGSVVRRLDRRAA</sequence>
<dbReference type="GeneID" id="27356968"/>
<dbReference type="Proteomes" id="UP000053342">
    <property type="component" value="Unassembled WGS sequence"/>
</dbReference>
<dbReference type="STRING" id="215243.A0A0D2C252"/>
<dbReference type="PROSITE" id="PS50234">
    <property type="entry name" value="VWFA"/>
    <property type="match status" value="1"/>
</dbReference>
<evidence type="ECO:0000313" key="3">
    <source>
        <dbReference type="EMBL" id="KIW43832.1"/>
    </source>
</evidence>
<evidence type="ECO:0000256" key="1">
    <source>
        <dbReference type="SAM" id="MobiDB-lite"/>
    </source>
</evidence>
<dbReference type="HOGENOM" id="CLU_040578_0_0_1"/>
<dbReference type="VEuPathDB" id="FungiDB:PV06_04894"/>
<feature type="domain" description="VWFA" evidence="2">
    <location>
        <begin position="120"/>
        <end position="287"/>
    </location>
</feature>
<proteinExistence type="predicted"/>
<feature type="compositionally biased region" description="Polar residues" evidence="1">
    <location>
        <begin position="54"/>
        <end position="63"/>
    </location>
</feature>
<gene>
    <name evidence="3" type="ORF">PV06_04894</name>
</gene>
<feature type="region of interest" description="Disordered" evidence="1">
    <location>
        <begin position="1"/>
        <end position="103"/>
    </location>
</feature>
<reference evidence="3 4" key="1">
    <citation type="submission" date="2015-01" db="EMBL/GenBank/DDBJ databases">
        <title>The Genome Sequence of Exophiala oligosperma CBS72588.</title>
        <authorList>
            <consortium name="The Broad Institute Genomics Platform"/>
            <person name="Cuomo C."/>
            <person name="de Hoog S."/>
            <person name="Gorbushina A."/>
            <person name="Stielow B."/>
            <person name="Teixiera M."/>
            <person name="Abouelleil A."/>
            <person name="Chapman S.B."/>
            <person name="Priest M."/>
            <person name="Young S.K."/>
            <person name="Wortman J."/>
            <person name="Nusbaum C."/>
            <person name="Birren B."/>
        </authorList>
    </citation>
    <scope>NUCLEOTIDE SEQUENCE [LARGE SCALE GENOMIC DNA]</scope>
    <source>
        <strain evidence="3 4">CBS 72588</strain>
    </source>
</reference>
<evidence type="ECO:0000259" key="2">
    <source>
        <dbReference type="PROSITE" id="PS50234"/>
    </source>
</evidence>
<protein>
    <recommendedName>
        <fullName evidence="2">VWFA domain-containing protein</fullName>
    </recommendedName>
</protein>
<name>A0A0D2C252_9EURO</name>
<dbReference type="AlphaFoldDB" id="A0A0D2C252"/>
<dbReference type="Gene3D" id="3.40.50.410">
    <property type="entry name" value="von Willebrand factor, type A domain"/>
    <property type="match status" value="1"/>
</dbReference>
<dbReference type="PANTHER" id="PTHR34706:SF1">
    <property type="entry name" value="VWFA DOMAIN-CONTAINING PROTEIN"/>
    <property type="match status" value="1"/>
</dbReference>
<dbReference type="Pfam" id="PF00092">
    <property type="entry name" value="VWA"/>
    <property type="match status" value="1"/>
</dbReference>
<dbReference type="SUPFAM" id="SSF53300">
    <property type="entry name" value="vWA-like"/>
    <property type="match status" value="1"/>
</dbReference>